<evidence type="ECO:0000313" key="6">
    <source>
        <dbReference type="Proteomes" id="UP001597092"/>
    </source>
</evidence>
<dbReference type="Proteomes" id="UP001597092">
    <property type="component" value="Unassembled WGS sequence"/>
</dbReference>
<dbReference type="Gene3D" id="3.40.50.920">
    <property type="match status" value="1"/>
</dbReference>
<dbReference type="Gene3D" id="3.40.50.970">
    <property type="match status" value="1"/>
</dbReference>
<name>A0ABD6E4G4_9EURY</name>
<evidence type="ECO:0000259" key="4">
    <source>
        <dbReference type="SMART" id="SM00861"/>
    </source>
</evidence>
<dbReference type="AlphaFoldDB" id="A0ABD6E4G4"/>
<dbReference type="FunFam" id="3.40.50.970:FF:000001">
    <property type="entry name" value="Pyruvate dehydrogenase E1 beta subunit"/>
    <property type="match status" value="1"/>
</dbReference>
<dbReference type="SMART" id="SM00861">
    <property type="entry name" value="Transket_pyr"/>
    <property type="match status" value="1"/>
</dbReference>
<dbReference type="GO" id="GO:0006082">
    <property type="term" value="P:organic acid metabolic process"/>
    <property type="evidence" value="ECO:0007669"/>
    <property type="project" value="UniProtKB-ARBA"/>
</dbReference>
<comment type="cofactor">
    <cofactor evidence="1">
        <name>thiamine diphosphate</name>
        <dbReference type="ChEBI" id="CHEBI:58937"/>
    </cofactor>
</comment>
<sequence>MAELTVRDSINRALAEEMNRDERVFLYGEDVADYGGLYQVTEGLRDEIGEDRVFDTPLSETTLGGTAVGAALTGTRPVVEIMFGDFLSIIADHLINYAAKMHFNYSDDTSVPLVVRTTYGAGDQFGLHHSQDPISWFQNVPGLKMIAPSTPADYKGLLKSAVRDDDPVIFFENKQRYDLSGEVPEGDHTVPIGEADIKRSGKDMTIVAIGGMVDIALEAAQSLADQGYDCEVIDPRTVMPLDKETIIESVKKTHALTVVHESARFGGIGGEIASEVADEALFYLDAPVKRVGAPFTPVPFAENLEQMYLPGAKDVETAVVDALEE</sequence>
<dbReference type="PANTHER" id="PTHR43257:SF2">
    <property type="entry name" value="PYRUVATE DEHYDROGENASE E1 COMPONENT SUBUNIT BETA"/>
    <property type="match status" value="1"/>
</dbReference>
<organism evidence="5 6">
    <name type="scientific">Halobellus litoreus</name>
    <dbReference type="NCBI Taxonomy" id="755310"/>
    <lineage>
        <taxon>Archaea</taxon>
        <taxon>Methanobacteriati</taxon>
        <taxon>Methanobacteriota</taxon>
        <taxon>Stenosarchaea group</taxon>
        <taxon>Halobacteria</taxon>
        <taxon>Halobacteriales</taxon>
        <taxon>Haloferacaceae</taxon>
        <taxon>Halobellus</taxon>
    </lineage>
</organism>
<keyword evidence="3" id="KW-0786">Thiamine pyrophosphate</keyword>
<dbReference type="GO" id="GO:0016491">
    <property type="term" value="F:oxidoreductase activity"/>
    <property type="evidence" value="ECO:0007669"/>
    <property type="project" value="UniProtKB-KW"/>
</dbReference>
<evidence type="ECO:0000256" key="3">
    <source>
        <dbReference type="ARBA" id="ARBA00023052"/>
    </source>
</evidence>
<protein>
    <submittedName>
        <fullName evidence="5">Alpha-ketoacid dehydrogenase subunit beta</fullName>
        <ecNumber evidence="5">1.2.4.-</ecNumber>
    </submittedName>
</protein>
<evidence type="ECO:0000256" key="1">
    <source>
        <dbReference type="ARBA" id="ARBA00001964"/>
    </source>
</evidence>
<dbReference type="EMBL" id="JBHUDP010000009">
    <property type="protein sequence ID" value="MFD1687260.1"/>
    <property type="molecule type" value="Genomic_DNA"/>
</dbReference>
<dbReference type="InterPro" id="IPR029061">
    <property type="entry name" value="THDP-binding"/>
</dbReference>
<dbReference type="InterPro" id="IPR005475">
    <property type="entry name" value="Transketolase-like_Pyr-bd"/>
</dbReference>
<dbReference type="SUPFAM" id="SSF52518">
    <property type="entry name" value="Thiamin diphosphate-binding fold (THDP-binding)"/>
    <property type="match status" value="1"/>
</dbReference>
<dbReference type="EC" id="1.2.4.-" evidence="5"/>
<dbReference type="FunFam" id="3.40.50.920:FF:000001">
    <property type="entry name" value="Pyruvate dehydrogenase E1 beta subunit"/>
    <property type="match status" value="1"/>
</dbReference>
<accession>A0ABD6E4G4</accession>
<feature type="domain" description="Transketolase-like pyrimidine-binding" evidence="4">
    <location>
        <begin position="4"/>
        <end position="179"/>
    </location>
</feature>
<comment type="caution">
    <text evidence="5">The sequence shown here is derived from an EMBL/GenBank/DDBJ whole genome shotgun (WGS) entry which is preliminary data.</text>
</comment>
<dbReference type="CDD" id="cd07036">
    <property type="entry name" value="TPP_PYR_E1-PDHc-beta_like"/>
    <property type="match status" value="1"/>
</dbReference>
<dbReference type="SUPFAM" id="SSF52922">
    <property type="entry name" value="TK C-terminal domain-like"/>
    <property type="match status" value="1"/>
</dbReference>
<evidence type="ECO:0000313" key="5">
    <source>
        <dbReference type="EMBL" id="MFD1687260.1"/>
    </source>
</evidence>
<keyword evidence="6" id="KW-1185">Reference proteome</keyword>
<evidence type="ECO:0000256" key="2">
    <source>
        <dbReference type="ARBA" id="ARBA00023002"/>
    </source>
</evidence>
<dbReference type="GO" id="GO:0044272">
    <property type="term" value="P:sulfur compound biosynthetic process"/>
    <property type="evidence" value="ECO:0007669"/>
    <property type="project" value="UniProtKB-ARBA"/>
</dbReference>
<dbReference type="RefSeq" id="WP_256308984.1">
    <property type="nucleotide sequence ID" value="NZ_JANHAW010000003.1"/>
</dbReference>
<dbReference type="NCBIfam" id="NF006667">
    <property type="entry name" value="PRK09212.1"/>
    <property type="match status" value="1"/>
</dbReference>
<proteinExistence type="predicted"/>
<keyword evidence="2 5" id="KW-0560">Oxidoreductase</keyword>
<dbReference type="InterPro" id="IPR009014">
    <property type="entry name" value="Transketo_C/PFOR_II"/>
</dbReference>
<gene>
    <name evidence="5" type="ORF">ACFSAS_16800</name>
</gene>
<dbReference type="Pfam" id="PF02780">
    <property type="entry name" value="Transketolase_C"/>
    <property type="match status" value="1"/>
</dbReference>
<dbReference type="PANTHER" id="PTHR43257">
    <property type="entry name" value="PYRUVATE DEHYDROGENASE E1 COMPONENT BETA SUBUNIT"/>
    <property type="match status" value="1"/>
</dbReference>
<dbReference type="Pfam" id="PF02779">
    <property type="entry name" value="Transket_pyr"/>
    <property type="match status" value="1"/>
</dbReference>
<dbReference type="InterPro" id="IPR033248">
    <property type="entry name" value="Transketolase_C"/>
</dbReference>
<reference evidence="5 6" key="1">
    <citation type="journal article" date="2019" name="Int. J. Syst. Evol. Microbiol.">
        <title>The Global Catalogue of Microorganisms (GCM) 10K type strain sequencing project: providing services to taxonomists for standard genome sequencing and annotation.</title>
        <authorList>
            <consortium name="The Broad Institute Genomics Platform"/>
            <consortium name="The Broad Institute Genome Sequencing Center for Infectious Disease"/>
            <person name="Wu L."/>
            <person name="Ma J."/>
        </authorList>
    </citation>
    <scope>NUCLEOTIDE SEQUENCE [LARGE SCALE GENOMIC DNA]</scope>
    <source>
        <strain evidence="5 6">CGMCC 1.10387</strain>
    </source>
</reference>